<name>A0ABS5ATU9_9PSEU</name>
<evidence type="ECO:0000256" key="1">
    <source>
        <dbReference type="SAM" id="MobiDB-lite"/>
    </source>
</evidence>
<feature type="compositionally biased region" description="Basic residues" evidence="1">
    <location>
        <begin position="1"/>
        <end position="11"/>
    </location>
</feature>
<evidence type="ECO:0000313" key="2">
    <source>
        <dbReference type="EMBL" id="MBP2479687.1"/>
    </source>
</evidence>
<protein>
    <submittedName>
        <fullName evidence="2">Uncharacterized protein</fullName>
    </submittedName>
</protein>
<dbReference type="EMBL" id="JAGIOO010000001">
    <property type="protein sequence ID" value="MBP2479687.1"/>
    <property type="molecule type" value="Genomic_DNA"/>
</dbReference>
<proteinExistence type="predicted"/>
<organism evidence="2 3">
    <name type="scientific">Crossiella equi</name>
    <dbReference type="NCBI Taxonomy" id="130796"/>
    <lineage>
        <taxon>Bacteria</taxon>
        <taxon>Bacillati</taxon>
        <taxon>Actinomycetota</taxon>
        <taxon>Actinomycetes</taxon>
        <taxon>Pseudonocardiales</taxon>
        <taxon>Pseudonocardiaceae</taxon>
        <taxon>Crossiella</taxon>
    </lineage>
</organism>
<evidence type="ECO:0000313" key="3">
    <source>
        <dbReference type="Proteomes" id="UP001519363"/>
    </source>
</evidence>
<accession>A0ABS5ATU9</accession>
<reference evidence="2 3" key="1">
    <citation type="submission" date="2021-03" db="EMBL/GenBank/DDBJ databases">
        <title>Sequencing the genomes of 1000 actinobacteria strains.</title>
        <authorList>
            <person name="Klenk H.-P."/>
        </authorList>
    </citation>
    <scope>NUCLEOTIDE SEQUENCE [LARGE SCALE GENOMIC DNA]</scope>
    <source>
        <strain evidence="2 3">DSM 44580</strain>
    </source>
</reference>
<dbReference type="Proteomes" id="UP001519363">
    <property type="component" value="Unassembled WGS sequence"/>
</dbReference>
<feature type="region of interest" description="Disordered" evidence="1">
    <location>
        <begin position="1"/>
        <end position="20"/>
    </location>
</feature>
<comment type="caution">
    <text evidence="2">The sequence shown here is derived from an EMBL/GenBank/DDBJ whole genome shotgun (WGS) entry which is preliminary data.</text>
</comment>
<keyword evidence="3" id="KW-1185">Reference proteome</keyword>
<gene>
    <name evidence="2" type="ORF">JOF53_008559</name>
</gene>
<sequence>MRRRWRRRPGSGRHATGTCSLAPGTWSTELEYAWAGSRRLDLRKAPR</sequence>